<dbReference type="GO" id="GO:0000776">
    <property type="term" value="C:kinetochore"/>
    <property type="evidence" value="ECO:0007669"/>
    <property type="project" value="TreeGrafter"/>
</dbReference>
<dbReference type="PANTHER" id="PTHR21032">
    <property type="entry name" value="G PATCH DOMAIN-CONTAINING PROTEIN 11"/>
    <property type="match status" value="1"/>
</dbReference>
<feature type="region of interest" description="Disordered" evidence="1">
    <location>
        <begin position="104"/>
        <end position="156"/>
    </location>
</feature>
<evidence type="ECO:0000313" key="2">
    <source>
        <dbReference type="EMBL" id="EMS57981.1"/>
    </source>
</evidence>
<dbReference type="PANTHER" id="PTHR21032:SF0">
    <property type="entry name" value="G PATCH DOMAIN-CONTAINING PROTEIN 11"/>
    <property type="match status" value="1"/>
</dbReference>
<evidence type="ECO:0000256" key="1">
    <source>
        <dbReference type="SAM" id="MobiDB-lite"/>
    </source>
</evidence>
<feature type="compositionally biased region" description="Basic and acidic residues" evidence="1">
    <location>
        <begin position="58"/>
        <end position="77"/>
    </location>
</feature>
<protein>
    <submittedName>
        <fullName evidence="2">Uncharacterized protein</fullName>
    </submittedName>
</protein>
<sequence length="451" mass="50505">MEPNATVEADAEDDYMGDLSHFLPPSPPSPSRSLGVRKQPPKPAPPARGHAKRAKGLPWKERRRQERERSQREEDARTLAGMAEAIPESNVGFKMLKQMGYDPAARGAGAEPVGIEIRRSRAGLGAEPDASVAPLPQPSEPKTREEEERERKREEEMVVELRSRKSTQWKGRRLVWDYRKAEAALAQLENREVEPPAPDGEEKEKGEDEEEEVITEEDCKLSIRVYKPYWISCVFNTTIAFTVDASLNQQEHWQMNALGLMKMITDPLCQCNDWHYRIGFFTYWITNLPFCFASIMQIMPMPESVYSAITFVSIFHVDKRSIYDHCLLITGQHVAQDLSVHPVAWSSPRPGIPHAARNSWVREIQQVASEPAGFFCTKNHKSKSANATGPIVIGESKFGKSAAAAHQRMQRVARSVLREGRGVPSSGVRCGLRGVCGSCVFLDRIQATGGT</sequence>
<dbReference type="STRING" id="4572.M7ZEB6"/>
<feature type="region of interest" description="Disordered" evidence="1">
    <location>
        <begin position="187"/>
        <end position="213"/>
    </location>
</feature>
<dbReference type="eggNOG" id="KOG1994">
    <property type="taxonomic scope" value="Eukaryota"/>
</dbReference>
<accession>M7ZEB6</accession>
<dbReference type="EMBL" id="KD137887">
    <property type="protein sequence ID" value="EMS57981.1"/>
    <property type="molecule type" value="Genomic_DNA"/>
</dbReference>
<proteinExistence type="predicted"/>
<dbReference type="OMA" id="NDWHYRI"/>
<feature type="compositionally biased region" description="Basic and acidic residues" evidence="1">
    <location>
        <begin position="141"/>
        <end position="156"/>
    </location>
</feature>
<feature type="region of interest" description="Disordered" evidence="1">
    <location>
        <begin position="1"/>
        <end position="85"/>
    </location>
</feature>
<dbReference type="InterPro" id="IPR039249">
    <property type="entry name" value="GPATCH11"/>
</dbReference>
<dbReference type="AlphaFoldDB" id="M7ZEB6"/>
<organism evidence="2">
    <name type="scientific">Triticum urartu</name>
    <name type="common">Red wild einkorn</name>
    <name type="synonym">Crithodium urartu</name>
    <dbReference type="NCBI Taxonomy" id="4572"/>
    <lineage>
        <taxon>Eukaryota</taxon>
        <taxon>Viridiplantae</taxon>
        <taxon>Streptophyta</taxon>
        <taxon>Embryophyta</taxon>
        <taxon>Tracheophyta</taxon>
        <taxon>Spermatophyta</taxon>
        <taxon>Magnoliopsida</taxon>
        <taxon>Liliopsida</taxon>
        <taxon>Poales</taxon>
        <taxon>Poaceae</taxon>
        <taxon>BOP clade</taxon>
        <taxon>Pooideae</taxon>
        <taxon>Triticodae</taxon>
        <taxon>Triticeae</taxon>
        <taxon>Triticinae</taxon>
        <taxon>Triticum</taxon>
    </lineage>
</organism>
<reference evidence="2" key="1">
    <citation type="journal article" date="2013" name="Nature">
        <title>Draft genome of the wheat A-genome progenitor Triticum urartu.</title>
        <authorList>
            <person name="Ling H.Q."/>
            <person name="Zhao S."/>
            <person name="Liu D."/>
            <person name="Wang J."/>
            <person name="Sun H."/>
            <person name="Zhang C."/>
            <person name="Fan H."/>
            <person name="Li D."/>
            <person name="Dong L."/>
            <person name="Tao Y."/>
            <person name="Gao C."/>
            <person name="Wu H."/>
            <person name="Li Y."/>
            <person name="Cui Y."/>
            <person name="Guo X."/>
            <person name="Zheng S."/>
            <person name="Wang B."/>
            <person name="Yu K."/>
            <person name="Liang Q."/>
            <person name="Yang W."/>
            <person name="Lou X."/>
            <person name="Chen J."/>
            <person name="Feng M."/>
            <person name="Jian J."/>
            <person name="Zhang X."/>
            <person name="Luo G."/>
            <person name="Jiang Y."/>
            <person name="Liu J."/>
            <person name="Wang Z."/>
            <person name="Sha Y."/>
            <person name="Zhang B."/>
            <person name="Wu H."/>
            <person name="Tang D."/>
            <person name="Shen Q."/>
            <person name="Xue P."/>
            <person name="Zou S."/>
            <person name="Wang X."/>
            <person name="Liu X."/>
            <person name="Wang F."/>
            <person name="Yang Y."/>
            <person name="An X."/>
            <person name="Dong Z."/>
            <person name="Zhang K."/>
            <person name="Zhang X."/>
            <person name="Luo M.C."/>
            <person name="Dvorak J."/>
            <person name="Tong Y."/>
            <person name="Wang J."/>
            <person name="Yang H."/>
            <person name="Li Z."/>
            <person name="Wang D."/>
            <person name="Zhang A."/>
            <person name="Wang J."/>
        </authorList>
    </citation>
    <scope>NUCLEOTIDE SEQUENCE</scope>
</reference>
<gene>
    <name evidence="2" type="ORF">TRIUR3_23873</name>
</gene>
<name>M7ZEB6_TRIUA</name>
<feature type="compositionally biased region" description="Basic and acidic residues" evidence="1">
    <location>
        <begin position="189"/>
        <end position="206"/>
    </location>
</feature>